<dbReference type="InterPro" id="IPR036249">
    <property type="entry name" value="Thioredoxin-like_sf"/>
</dbReference>
<organism evidence="9 10">
    <name type="scientific">Gossypium raimondii</name>
    <name type="common">Peruvian cotton</name>
    <name type="synonym">Gossypium klotzschianum subsp. raimondii</name>
    <dbReference type="NCBI Taxonomy" id="29730"/>
    <lineage>
        <taxon>Eukaryota</taxon>
        <taxon>Viridiplantae</taxon>
        <taxon>Streptophyta</taxon>
        <taxon>Embryophyta</taxon>
        <taxon>Tracheophyta</taxon>
        <taxon>Spermatophyta</taxon>
        <taxon>Magnoliopsida</taxon>
        <taxon>eudicotyledons</taxon>
        <taxon>Gunneridae</taxon>
        <taxon>Pentapetalae</taxon>
        <taxon>rosids</taxon>
        <taxon>malvids</taxon>
        <taxon>Malvales</taxon>
        <taxon>Malvaceae</taxon>
        <taxon>Malvoideae</taxon>
        <taxon>Gossypium</taxon>
    </lineage>
</organism>
<dbReference type="Proteomes" id="UP000593578">
    <property type="component" value="Unassembled WGS sequence"/>
</dbReference>
<reference evidence="9 10" key="1">
    <citation type="journal article" date="2019" name="Genome Biol. Evol.">
        <title>Insights into the evolution of the New World diploid cottons (Gossypium, subgenus Houzingenia) based on genome sequencing.</title>
        <authorList>
            <person name="Grover C.E."/>
            <person name="Arick M.A. 2nd"/>
            <person name="Thrash A."/>
            <person name="Conover J.L."/>
            <person name="Sanders W.S."/>
            <person name="Peterson D.G."/>
            <person name="Frelichowski J.E."/>
            <person name="Scheffler J.A."/>
            <person name="Scheffler B.E."/>
            <person name="Wendel J.F."/>
        </authorList>
    </citation>
    <scope>NUCLEOTIDE SEQUENCE [LARGE SCALE GENOMIC DNA]</scope>
    <source>
        <strain evidence="9">8</strain>
        <tissue evidence="9">Leaf</tissue>
    </source>
</reference>
<dbReference type="EC" id="2.5.1.18" evidence="7"/>
<evidence type="ECO:0000256" key="4">
    <source>
        <dbReference type="ARBA" id="ARBA00022679"/>
    </source>
</evidence>
<comment type="catalytic activity">
    <reaction evidence="6 7">
        <text>RX + glutathione = an S-substituted glutathione + a halide anion + H(+)</text>
        <dbReference type="Rhea" id="RHEA:16437"/>
        <dbReference type="ChEBI" id="CHEBI:15378"/>
        <dbReference type="ChEBI" id="CHEBI:16042"/>
        <dbReference type="ChEBI" id="CHEBI:17792"/>
        <dbReference type="ChEBI" id="CHEBI:57925"/>
        <dbReference type="ChEBI" id="CHEBI:90779"/>
        <dbReference type="EC" id="2.5.1.18"/>
    </reaction>
</comment>
<dbReference type="InterPro" id="IPR040079">
    <property type="entry name" value="Glutathione_S-Trfase"/>
</dbReference>
<dbReference type="SUPFAM" id="SSF52833">
    <property type="entry name" value="Thioredoxin-like"/>
    <property type="match status" value="1"/>
</dbReference>
<dbReference type="GO" id="GO:0006749">
    <property type="term" value="P:glutathione metabolic process"/>
    <property type="evidence" value="ECO:0007669"/>
    <property type="project" value="TreeGrafter"/>
</dbReference>
<evidence type="ECO:0000259" key="8">
    <source>
        <dbReference type="PROSITE" id="PS50404"/>
    </source>
</evidence>
<dbReference type="PANTHER" id="PTHR11260">
    <property type="entry name" value="GLUTATHIONE S-TRANSFERASE, GST, SUPERFAMILY, GST DOMAIN CONTAINING"/>
    <property type="match status" value="1"/>
</dbReference>
<evidence type="ECO:0000313" key="9">
    <source>
        <dbReference type="EMBL" id="MBA0588130.1"/>
    </source>
</evidence>
<gene>
    <name evidence="9" type="ORF">Gorai_001243</name>
</gene>
<keyword evidence="4 7" id="KW-0808">Transferase</keyword>
<keyword evidence="2 7" id="KW-0963">Cytoplasm</keyword>
<dbReference type="PROSITE" id="PS50404">
    <property type="entry name" value="GST_NTER"/>
    <property type="match status" value="1"/>
</dbReference>
<evidence type="ECO:0000256" key="2">
    <source>
        <dbReference type="ARBA" id="ARBA00022490"/>
    </source>
</evidence>
<comment type="similarity">
    <text evidence="5">Belongs to the GST superfamily. Tau family.</text>
</comment>
<dbReference type="CDD" id="cd03058">
    <property type="entry name" value="GST_N_Tau"/>
    <property type="match status" value="1"/>
</dbReference>
<dbReference type="Gene3D" id="3.40.30.10">
    <property type="entry name" value="Glutaredoxin"/>
    <property type="match status" value="1"/>
</dbReference>
<evidence type="ECO:0000256" key="6">
    <source>
        <dbReference type="ARBA" id="ARBA00047960"/>
    </source>
</evidence>
<dbReference type="PANTHER" id="PTHR11260:SF676">
    <property type="entry name" value="GLUTATHIONE S-TRANSFERASE U8"/>
    <property type="match status" value="1"/>
</dbReference>
<dbReference type="SFLD" id="SFLDG00358">
    <property type="entry name" value="Main_(cytGST)"/>
    <property type="match status" value="1"/>
</dbReference>
<dbReference type="Pfam" id="PF02798">
    <property type="entry name" value="GST_N"/>
    <property type="match status" value="1"/>
</dbReference>
<comment type="subcellular location">
    <subcellularLocation>
        <location evidence="1 7">Cytoplasm</location>
        <location evidence="1 7">Cytosol</location>
    </subcellularLocation>
</comment>
<accession>A0A7J8PGL9</accession>
<feature type="non-terminal residue" evidence="9">
    <location>
        <position position="105"/>
    </location>
</feature>
<dbReference type="InterPro" id="IPR004045">
    <property type="entry name" value="Glutathione_S-Trfase_N"/>
</dbReference>
<dbReference type="AlphaFoldDB" id="A0A7J8PGL9"/>
<feature type="domain" description="GST N-terminal" evidence="8">
    <location>
        <begin position="3"/>
        <end position="83"/>
    </location>
</feature>
<evidence type="ECO:0000256" key="3">
    <source>
        <dbReference type="ARBA" id="ARBA00022575"/>
    </source>
</evidence>
<keyword evidence="3" id="KW-0216">Detoxification</keyword>
<dbReference type="FunFam" id="3.40.30.10:FF:000014">
    <property type="entry name" value="Tau class glutathione S-transferase"/>
    <property type="match status" value="1"/>
</dbReference>
<evidence type="ECO:0000313" key="10">
    <source>
        <dbReference type="Proteomes" id="UP000593578"/>
    </source>
</evidence>
<sequence length="105" mass="12380">MGEEVKVFGYWASPYSYRAELALKLKGVSYEYINEDIFGNKSDLLLKYNPVHKKVPVLLHNGKPIVESLVILEYIEETWKHNPYLPQDPYDKATARFWIKFIDEK</sequence>
<dbReference type="EMBL" id="JABEZZ010000006">
    <property type="protein sequence ID" value="MBA0588130.1"/>
    <property type="molecule type" value="Genomic_DNA"/>
</dbReference>
<evidence type="ECO:0000256" key="5">
    <source>
        <dbReference type="ARBA" id="ARBA00025743"/>
    </source>
</evidence>
<evidence type="ECO:0000256" key="7">
    <source>
        <dbReference type="RuleBase" id="RU369102"/>
    </source>
</evidence>
<dbReference type="GO" id="GO:0004364">
    <property type="term" value="F:glutathione transferase activity"/>
    <property type="evidence" value="ECO:0007669"/>
    <property type="project" value="UniProtKB-UniRule"/>
</dbReference>
<proteinExistence type="inferred from homology"/>
<dbReference type="GO" id="GO:0009407">
    <property type="term" value="P:toxin catabolic process"/>
    <property type="evidence" value="ECO:0007669"/>
    <property type="project" value="UniProtKB-ARBA"/>
</dbReference>
<dbReference type="SFLD" id="SFLDS00019">
    <property type="entry name" value="Glutathione_Transferase_(cytos"/>
    <property type="match status" value="1"/>
</dbReference>
<dbReference type="GO" id="GO:0005829">
    <property type="term" value="C:cytosol"/>
    <property type="evidence" value="ECO:0007669"/>
    <property type="project" value="UniProtKB-SubCell"/>
</dbReference>
<evidence type="ECO:0000256" key="1">
    <source>
        <dbReference type="ARBA" id="ARBA00004514"/>
    </source>
</evidence>
<comment type="function">
    <text evidence="7">Is involved in the conjugation of reduced glutathione to a wide number of exogenous and endogenous hydrophobic electrophiles.</text>
</comment>
<comment type="caution">
    <text evidence="9">The sequence shown here is derived from an EMBL/GenBank/DDBJ whole genome shotgun (WGS) entry which is preliminary data.</text>
</comment>
<dbReference type="Gene3D" id="1.20.1050.10">
    <property type="match status" value="1"/>
</dbReference>
<name>A0A7J8PGL9_GOSRA</name>
<protein>
    <recommendedName>
        <fullName evidence="7">Glutathione S-transferase</fullName>
        <ecNumber evidence="7">2.5.1.18</ecNumber>
    </recommendedName>
</protein>
<dbReference type="InterPro" id="IPR045073">
    <property type="entry name" value="Omega/Tau-like"/>
</dbReference>